<comment type="catalytic activity">
    <reaction evidence="16">
        <text>N-(9Z-octadecenoyl)-L-asparagine + H2O = L-asparagine + (9Z)-octadecenoate</text>
        <dbReference type="Rhea" id="RHEA:64136"/>
        <dbReference type="ChEBI" id="CHEBI:15377"/>
        <dbReference type="ChEBI" id="CHEBI:30823"/>
        <dbReference type="ChEBI" id="CHEBI:58048"/>
        <dbReference type="ChEBI" id="CHEBI:149730"/>
    </reaction>
    <physiologicalReaction direction="left-to-right" evidence="16">
        <dbReference type="Rhea" id="RHEA:64137"/>
    </physiologicalReaction>
</comment>
<dbReference type="Gene3D" id="3.40.630.10">
    <property type="entry name" value="Zn peptidases"/>
    <property type="match status" value="1"/>
</dbReference>
<comment type="catalytic activity">
    <reaction evidence="22">
        <text>N-(9Z-octadecenoyl)-L-leucine + H2O = L-leucine + (9Z)-octadecenoate</text>
        <dbReference type="Rhea" id="RHEA:51360"/>
        <dbReference type="ChEBI" id="CHEBI:15377"/>
        <dbReference type="ChEBI" id="CHEBI:30823"/>
        <dbReference type="ChEBI" id="CHEBI:57427"/>
        <dbReference type="ChEBI" id="CHEBI:134035"/>
    </reaction>
    <physiologicalReaction direction="left-to-right" evidence="22">
        <dbReference type="Rhea" id="RHEA:51361"/>
    </physiologicalReaction>
    <physiologicalReaction direction="right-to-left" evidence="22">
        <dbReference type="Rhea" id="RHEA:51362"/>
    </physiologicalReaction>
</comment>
<evidence type="ECO:0000256" key="19">
    <source>
        <dbReference type="ARBA" id="ARBA00048597"/>
    </source>
</evidence>
<comment type="catalytic activity">
    <reaction evidence="21">
        <text>N-(9Z-octadecenoyl)-L-tryptophan + H2O = L-tryptophan + (9Z)-octadecenoate</text>
        <dbReference type="Rhea" id="RHEA:64176"/>
        <dbReference type="ChEBI" id="CHEBI:15377"/>
        <dbReference type="ChEBI" id="CHEBI:30823"/>
        <dbReference type="ChEBI" id="CHEBI:57912"/>
        <dbReference type="ChEBI" id="CHEBI:149733"/>
    </reaction>
    <physiologicalReaction direction="left-to-right" evidence="21">
        <dbReference type="Rhea" id="RHEA:64177"/>
    </physiologicalReaction>
</comment>
<dbReference type="PANTHER" id="PTHR45962">
    <property type="entry name" value="N-FATTY-ACYL-AMINO ACID SYNTHASE/HYDROLASE PM20D1"/>
    <property type="match status" value="1"/>
</dbReference>
<feature type="domain" description="Peptidase M20 dimerisation" evidence="27">
    <location>
        <begin position="244"/>
        <end position="383"/>
    </location>
</feature>
<dbReference type="GO" id="GO:0043604">
    <property type="term" value="P:amide biosynthetic process"/>
    <property type="evidence" value="ECO:0007669"/>
    <property type="project" value="TreeGrafter"/>
</dbReference>
<evidence type="ECO:0000256" key="17">
    <source>
        <dbReference type="ARBA" id="ARBA00048402"/>
    </source>
</evidence>
<comment type="pathway">
    <text evidence="1">Lipid metabolism; fatty acid metabolism.</text>
</comment>
<comment type="catalytic activity">
    <reaction evidence="14">
        <text>N-hexadecanoyl-L-phenylalanine + H2O = hexadecanoate + L-phenylalanine</text>
        <dbReference type="Rhea" id="RHEA:64124"/>
        <dbReference type="ChEBI" id="CHEBI:7896"/>
        <dbReference type="ChEBI" id="CHEBI:15377"/>
        <dbReference type="ChEBI" id="CHEBI:58095"/>
        <dbReference type="ChEBI" id="CHEBI:149699"/>
    </reaction>
    <physiologicalReaction direction="left-to-right" evidence="14">
        <dbReference type="Rhea" id="RHEA:64125"/>
    </physiologicalReaction>
</comment>
<evidence type="ECO:0000256" key="10">
    <source>
        <dbReference type="ARBA" id="ARBA00047567"/>
    </source>
</evidence>
<comment type="catalytic activity">
    <reaction evidence="20">
        <text>N-(9Z-octadecenoyl)-L-glutamine + H2O = L-glutamine + (9Z)-octadecenoate</text>
        <dbReference type="Rhea" id="RHEA:51356"/>
        <dbReference type="ChEBI" id="CHEBI:15377"/>
        <dbReference type="ChEBI" id="CHEBI:30823"/>
        <dbReference type="ChEBI" id="CHEBI:58359"/>
        <dbReference type="ChEBI" id="CHEBI:134033"/>
    </reaction>
    <physiologicalReaction direction="left-to-right" evidence="20">
        <dbReference type="Rhea" id="RHEA:51357"/>
    </physiologicalReaction>
</comment>
<comment type="function">
    <text evidence="8">Secreted enzyme that regulates the endogenous N-fatty acyl amino acid (NAAs) tissue and circulating levels by functioning as a bidirectional NAA synthase/hydrolase. It condenses free fatty acids and free amino acids to generate NAAs and bidirectionally catalyzes the reverse hydrolysis reaction. Some of these NAAs stimulate oxidative metabolism via mitochondrial uncoupling, increasing energy expenditure in a UPC1-independent manner. Thereby, this secreted protein may indirectly regulate whole body energy expenditure. PM20D1 circulates in tight association with both low- and high-density (LDL and HDL,respectively) lipoprotein particles.</text>
</comment>
<evidence type="ECO:0000256" key="16">
    <source>
        <dbReference type="ARBA" id="ARBA00048380"/>
    </source>
</evidence>
<dbReference type="PANTHER" id="PTHR45962:SF1">
    <property type="entry name" value="N-FATTY-ACYL-AMINO ACID SYNTHASE_HYDROLASE PM20D1"/>
    <property type="match status" value="1"/>
</dbReference>
<dbReference type="GO" id="GO:0006508">
    <property type="term" value="P:proteolysis"/>
    <property type="evidence" value="ECO:0007669"/>
    <property type="project" value="UniProtKB-KW"/>
</dbReference>
<evidence type="ECO:0000256" key="5">
    <source>
        <dbReference type="ARBA" id="ARBA00022801"/>
    </source>
</evidence>
<comment type="catalytic activity">
    <reaction evidence="26">
        <text>N-(9Z-octadecenoyl)-L-lysine + H2O = L-lysine + (9Z)-octadecenoate</text>
        <dbReference type="Rhea" id="RHEA:64192"/>
        <dbReference type="ChEBI" id="CHEBI:15377"/>
        <dbReference type="ChEBI" id="CHEBI:30823"/>
        <dbReference type="ChEBI" id="CHEBI:32551"/>
        <dbReference type="ChEBI" id="CHEBI:149731"/>
    </reaction>
    <physiologicalReaction direction="left-to-right" evidence="26">
        <dbReference type="Rhea" id="RHEA:64193"/>
    </physiologicalReaction>
</comment>
<dbReference type="Gene3D" id="3.30.70.360">
    <property type="match status" value="1"/>
</dbReference>
<dbReference type="PROSITE" id="PS51257">
    <property type="entry name" value="PROKAR_LIPOPROTEIN"/>
    <property type="match status" value="1"/>
</dbReference>
<evidence type="ECO:0000256" key="18">
    <source>
        <dbReference type="ARBA" id="ARBA00048579"/>
    </source>
</evidence>
<comment type="catalytic activity">
    <reaction evidence="9">
        <text>(9Z)-octadecenoate + glycine = N-(9Z-octadecenoyl)glycine + H2O</text>
        <dbReference type="Rhea" id="RHEA:51316"/>
        <dbReference type="ChEBI" id="CHEBI:15377"/>
        <dbReference type="ChEBI" id="CHEBI:30823"/>
        <dbReference type="ChEBI" id="CHEBI:57305"/>
        <dbReference type="ChEBI" id="CHEBI:133992"/>
    </reaction>
    <physiologicalReaction direction="right-to-left" evidence="9">
        <dbReference type="Rhea" id="RHEA:51318"/>
    </physiologicalReaction>
</comment>
<dbReference type="GO" id="GO:0006520">
    <property type="term" value="P:amino acid metabolic process"/>
    <property type="evidence" value="ECO:0007669"/>
    <property type="project" value="UniProtKB-ARBA"/>
</dbReference>
<comment type="catalytic activity">
    <reaction evidence="13">
        <text>(5Z,8Z,11Z,14Z)-eicosatetraenoate + L-phenylalanine = N-(5Z,8Z,11Z,14Z-eicosatetraenoyl)-L-phenylalanine + H2O</text>
        <dbReference type="Rhea" id="RHEA:51312"/>
        <dbReference type="ChEBI" id="CHEBI:15377"/>
        <dbReference type="ChEBI" id="CHEBI:32395"/>
        <dbReference type="ChEBI" id="CHEBI:58095"/>
        <dbReference type="ChEBI" id="CHEBI:134022"/>
    </reaction>
    <physiologicalReaction direction="left-to-right" evidence="13">
        <dbReference type="Rhea" id="RHEA:51313"/>
    </physiologicalReaction>
    <physiologicalReaction direction="right-to-left" evidence="13">
        <dbReference type="Rhea" id="RHEA:51314"/>
    </physiologicalReaction>
</comment>
<keyword evidence="6" id="KW-0862">Zinc</keyword>
<evidence type="ECO:0000256" key="8">
    <source>
        <dbReference type="ARBA" id="ARBA00046147"/>
    </source>
</evidence>
<evidence type="ECO:0000256" key="25">
    <source>
        <dbReference type="ARBA" id="ARBA00049100"/>
    </source>
</evidence>
<dbReference type="GO" id="GO:1990845">
    <property type="term" value="P:adaptive thermogenesis"/>
    <property type="evidence" value="ECO:0007669"/>
    <property type="project" value="UniProtKB-ARBA"/>
</dbReference>
<dbReference type="InterPro" id="IPR002933">
    <property type="entry name" value="Peptidase_M20"/>
</dbReference>
<evidence type="ECO:0000256" key="7">
    <source>
        <dbReference type="ARBA" id="ARBA00034698"/>
    </source>
</evidence>
<comment type="catalytic activity">
    <reaction evidence="15">
        <text>N-(9Z-octadecenoyl)-L-methionine + H2O = (9Z)-octadecenoate + L-methionine</text>
        <dbReference type="Rhea" id="RHEA:64144"/>
        <dbReference type="ChEBI" id="CHEBI:15377"/>
        <dbReference type="ChEBI" id="CHEBI:30823"/>
        <dbReference type="ChEBI" id="CHEBI:57844"/>
        <dbReference type="ChEBI" id="CHEBI:149732"/>
    </reaction>
    <physiologicalReaction direction="left-to-right" evidence="15">
        <dbReference type="Rhea" id="RHEA:64145"/>
    </physiologicalReaction>
</comment>
<comment type="catalytic activity">
    <reaction evidence="25">
        <text>N-(5Z,8Z,11Z,14Z-eicosatetraenoyl)-L-serine + H2O = (5Z,8Z,11Z,14Z)-eicosatetraenoate + L-serine</text>
        <dbReference type="Rhea" id="RHEA:64116"/>
        <dbReference type="ChEBI" id="CHEBI:15377"/>
        <dbReference type="ChEBI" id="CHEBI:32395"/>
        <dbReference type="ChEBI" id="CHEBI:33384"/>
        <dbReference type="ChEBI" id="CHEBI:149697"/>
    </reaction>
    <physiologicalReaction direction="left-to-right" evidence="25">
        <dbReference type="Rhea" id="RHEA:64117"/>
    </physiologicalReaction>
    <physiologicalReaction direction="right-to-left" evidence="25">
        <dbReference type="Rhea" id="RHEA:64118"/>
    </physiologicalReaction>
</comment>
<organism evidence="28 29">
    <name type="scientific">Macrostomum lignano</name>
    <dbReference type="NCBI Taxonomy" id="282301"/>
    <lineage>
        <taxon>Eukaryota</taxon>
        <taxon>Metazoa</taxon>
        <taxon>Spiralia</taxon>
        <taxon>Lophotrochozoa</taxon>
        <taxon>Platyhelminthes</taxon>
        <taxon>Rhabditophora</taxon>
        <taxon>Macrostomorpha</taxon>
        <taxon>Macrostomida</taxon>
        <taxon>Macrostomidae</taxon>
        <taxon>Macrostomum</taxon>
    </lineage>
</organism>
<dbReference type="SUPFAM" id="SSF55031">
    <property type="entry name" value="Bacterial exopeptidase dimerisation domain"/>
    <property type="match status" value="1"/>
</dbReference>
<sequence length="600" mass="66163">MARTALVTIACLAGLLSCLLLLNSLNSRSIRLTLRPCAKSDEDFIQLTEERLARFQRGLRFRTVSYDIGRQDTQQLAEMVSFIRSSFPRVHSAKSSVKLTVINQYSLLYKVQGSDSSLLPALLMSHLDVVPTDGQNWTKPHFDAVVEDGYIYARGTIDDKVGVFGILEAMEYLLAKDWKPKRTFYIAFGHDEEIHGFQGAARIAEHLRTVEKVQKLEFVSDEGMVVLDGFVSGLSAPAIIIGVSEKGYVNLRLSYNSTPGHSSMPPAESVIGVLARAVARLEASQQPSQLGNGPEKAILELLSTYLKLPFPANIAARVVLNNLWLFKPLVSYRNPPTNALIRTTTAVTMFNAGIKHNVLASSAQAVVNHRIHPSQTIQQVVDHDRQVIADPRIQIEILDGIEASPVADCEESSYAFQVVAGTAQQVFTDGRVLPGIFVAKTDTNHYLQFTRNVYRFTPNHIHMRDANRYHGVDERIGVTVFEKAINFYYHLLRNADLPREQFSLLGHRLLRLRRLLPHLLEAHVDFPVTVGVGQSGQLLEVLAAVAVVVAEQRPAQLLAVQVAAAVRVEDAEAGLQLCSDGLPAAADGGAERGELGQRQA</sequence>
<dbReference type="InterPro" id="IPR036264">
    <property type="entry name" value="Bact_exopeptidase_dim_dom"/>
</dbReference>
<evidence type="ECO:0000256" key="26">
    <source>
        <dbReference type="ARBA" id="ARBA00049457"/>
    </source>
</evidence>
<evidence type="ECO:0000256" key="2">
    <source>
        <dbReference type="ARBA" id="ARBA00006247"/>
    </source>
</evidence>
<dbReference type="Gene3D" id="1.10.150.900">
    <property type="match status" value="1"/>
</dbReference>
<evidence type="ECO:0000256" key="23">
    <source>
        <dbReference type="ARBA" id="ARBA00048840"/>
    </source>
</evidence>
<evidence type="ECO:0000256" key="3">
    <source>
        <dbReference type="ARBA" id="ARBA00022670"/>
    </source>
</evidence>
<comment type="catalytic activity">
    <reaction evidence="24">
        <text>L-phenylalanine + (9Z)-octadecenoate = N-(9Z-octadecenoyl)-L-phenylalanine + H2O</text>
        <dbReference type="Rhea" id="RHEA:51300"/>
        <dbReference type="ChEBI" id="CHEBI:15377"/>
        <dbReference type="ChEBI" id="CHEBI:30823"/>
        <dbReference type="ChEBI" id="CHEBI:58095"/>
        <dbReference type="ChEBI" id="CHEBI:134020"/>
    </reaction>
    <physiologicalReaction direction="left-to-right" evidence="24">
        <dbReference type="Rhea" id="RHEA:51301"/>
    </physiologicalReaction>
    <physiologicalReaction direction="right-to-left" evidence="24">
        <dbReference type="Rhea" id="RHEA:51302"/>
    </physiologicalReaction>
</comment>
<evidence type="ECO:0000256" key="4">
    <source>
        <dbReference type="ARBA" id="ARBA00022723"/>
    </source>
</evidence>
<evidence type="ECO:0000256" key="11">
    <source>
        <dbReference type="ARBA" id="ARBA00047723"/>
    </source>
</evidence>
<name>A0A1I8IQ25_9PLAT</name>
<evidence type="ECO:0000313" key="29">
    <source>
        <dbReference type="WBParaSite" id="maker-uti_cns_0014619-snap-gene-0.3-mRNA-1"/>
    </source>
</evidence>
<keyword evidence="3" id="KW-0645">Protease</keyword>
<dbReference type="InterPro" id="IPR047177">
    <property type="entry name" value="Pept_M20A"/>
</dbReference>
<comment type="similarity">
    <text evidence="2">Belongs to the peptidase M20A family.</text>
</comment>
<comment type="catalytic activity">
    <reaction evidence="19">
        <text>N-(9Z-octadecenoyl)-L-serine + H2O = L-serine + (9Z)-octadecenoate</text>
        <dbReference type="Rhea" id="RHEA:51352"/>
        <dbReference type="ChEBI" id="CHEBI:15377"/>
        <dbReference type="ChEBI" id="CHEBI:30823"/>
        <dbReference type="ChEBI" id="CHEBI:33384"/>
        <dbReference type="ChEBI" id="CHEBI:134031"/>
    </reaction>
    <physiologicalReaction direction="left-to-right" evidence="19">
        <dbReference type="Rhea" id="RHEA:51353"/>
    </physiologicalReaction>
</comment>
<evidence type="ECO:0000256" key="12">
    <source>
        <dbReference type="ARBA" id="ARBA00047866"/>
    </source>
</evidence>
<dbReference type="FunFam" id="1.10.150.900:FF:000003">
    <property type="entry name" value="N-fatty-acyl-amino acid synthase/hydrolase PM20D1"/>
    <property type="match status" value="1"/>
</dbReference>
<comment type="catalytic activity">
    <reaction evidence="11">
        <text>N-octadecanoyl-L-phenylalanine + H2O = octadecanoate + L-phenylalanine</text>
        <dbReference type="Rhea" id="RHEA:64128"/>
        <dbReference type="ChEBI" id="CHEBI:15377"/>
        <dbReference type="ChEBI" id="CHEBI:25629"/>
        <dbReference type="ChEBI" id="CHEBI:58095"/>
        <dbReference type="ChEBI" id="CHEBI:149700"/>
    </reaction>
    <physiologicalReaction direction="left-to-right" evidence="11">
        <dbReference type="Rhea" id="RHEA:64129"/>
    </physiologicalReaction>
</comment>
<comment type="catalytic activity">
    <reaction evidence="10">
        <text>N-(4Z,7Z,10Z,13Z,16Z,19Z-docosahexaenoyl)-L-phenylalanine + H2O = (4Z,7Z,10Z,13Z,16Z,19Z)-docosahexaenoate + L-phenylalanine</text>
        <dbReference type="Rhea" id="RHEA:64132"/>
        <dbReference type="ChEBI" id="CHEBI:15377"/>
        <dbReference type="ChEBI" id="CHEBI:58095"/>
        <dbReference type="ChEBI" id="CHEBI:77016"/>
        <dbReference type="ChEBI" id="CHEBI:149701"/>
    </reaction>
    <physiologicalReaction direction="left-to-right" evidence="10">
        <dbReference type="Rhea" id="RHEA:64133"/>
    </physiologicalReaction>
</comment>
<dbReference type="GO" id="GO:0008233">
    <property type="term" value="F:peptidase activity"/>
    <property type="evidence" value="ECO:0007669"/>
    <property type="project" value="UniProtKB-KW"/>
</dbReference>
<dbReference type="GO" id="GO:0006629">
    <property type="term" value="P:lipid metabolic process"/>
    <property type="evidence" value="ECO:0007669"/>
    <property type="project" value="UniProtKB-ARBA"/>
</dbReference>
<dbReference type="GO" id="GO:0004046">
    <property type="term" value="F:aminoacylase activity"/>
    <property type="evidence" value="ECO:0007669"/>
    <property type="project" value="UniProtKB-EC"/>
</dbReference>
<dbReference type="GO" id="GO:0046872">
    <property type="term" value="F:metal ion binding"/>
    <property type="evidence" value="ECO:0007669"/>
    <property type="project" value="UniProtKB-KW"/>
</dbReference>
<evidence type="ECO:0000313" key="28">
    <source>
        <dbReference type="Proteomes" id="UP000095280"/>
    </source>
</evidence>
<comment type="catalytic activity">
    <reaction evidence="23">
        <text>an N-acyl-aromatic L-alpha-amino acid + H2O = an aromatic L-alpha-amino acid + a carboxylate</text>
        <dbReference type="Rhea" id="RHEA:54184"/>
        <dbReference type="ChEBI" id="CHEBI:15377"/>
        <dbReference type="ChEBI" id="CHEBI:29067"/>
        <dbReference type="ChEBI" id="CHEBI:84824"/>
        <dbReference type="ChEBI" id="CHEBI:138093"/>
        <dbReference type="EC" id="3.5.1.114"/>
    </reaction>
    <physiologicalReaction direction="left-to-right" evidence="23">
        <dbReference type="Rhea" id="RHEA:54185"/>
    </physiologicalReaction>
    <physiologicalReaction direction="right-to-left" evidence="23">
        <dbReference type="Rhea" id="RHEA:54186"/>
    </physiologicalReaction>
</comment>
<keyword evidence="5" id="KW-0378">Hydrolase</keyword>
<evidence type="ECO:0000256" key="13">
    <source>
        <dbReference type="ARBA" id="ARBA00047874"/>
    </source>
</evidence>
<evidence type="ECO:0000256" key="15">
    <source>
        <dbReference type="ARBA" id="ARBA00048145"/>
    </source>
</evidence>
<evidence type="ECO:0000256" key="14">
    <source>
        <dbReference type="ARBA" id="ARBA00047879"/>
    </source>
</evidence>
<dbReference type="WBParaSite" id="maker-uti_cns_0014619-snap-gene-0.3-mRNA-1">
    <property type="protein sequence ID" value="maker-uti_cns_0014619-snap-gene-0.3-mRNA-1"/>
    <property type="gene ID" value="maker-uti_cns_0014619-snap-gene-0.3"/>
</dbReference>
<keyword evidence="4" id="KW-0479">Metal-binding</keyword>
<evidence type="ECO:0000256" key="21">
    <source>
        <dbReference type="ARBA" id="ARBA00048822"/>
    </source>
</evidence>
<dbReference type="Proteomes" id="UP000095280">
    <property type="component" value="Unplaced"/>
</dbReference>
<keyword evidence="28" id="KW-1185">Reference proteome</keyword>
<reference evidence="29" key="1">
    <citation type="submission" date="2016-11" db="UniProtKB">
        <authorList>
            <consortium name="WormBaseParasite"/>
        </authorList>
    </citation>
    <scope>IDENTIFICATION</scope>
</reference>
<dbReference type="SUPFAM" id="SSF53187">
    <property type="entry name" value="Zn-dependent exopeptidases"/>
    <property type="match status" value="1"/>
</dbReference>
<accession>A0A1I8IQ25</accession>
<evidence type="ECO:0000259" key="27">
    <source>
        <dbReference type="Pfam" id="PF07687"/>
    </source>
</evidence>
<dbReference type="GO" id="GO:0043605">
    <property type="term" value="P:amide catabolic process"/>
    <property type="evidence" value="ECO:0007669"/>
    <property type="project" value="UniProtKB-ARBA"/>
</dbReference>
<evidence type="ECO:0000256" key="1">
    <source>
        <dbReference type="ARBA" id="ARBA00004872"/>
    </source>
</evidence>
<comment type="pathway">
    <text evidence="7">Amino-acid metabolism.</text>
</comment>
<evidence type="ECO:0000256" key="20">
    <source>
        <dbReference type="ARBA" id="ARBA00048729"/>
    </source>
</evidence>
<dbReference type="FunFam" id="3.40.630.10:FF:000027">
    <property type="entry name" value="N-fatty-acyl-amino acid synthase/hydrolase PM20D1"/>
    <property type="match status" value="1"/>
</dbReference>
<comment type="catalytic activity">
    <reaction evidence="12">
        <text>N-(9Z-octadecenoyl)-L-tyrosine + H2O = L-tyrosine + (9Z)-octadecenoate</text>
        <dbReference type="Rhea" id="RHEA:64184"/>
        <dbReference type="ChEBI" id="CHEBI:15377"/>
        <dbReference type="ChEBI" id="CHEBI:30823"/>
        <dbReference type="ChEBI" id="CHEBI:58315"/>
        <dbReference type="ChEBI" id="CHEBI:149734"/>
    </reaction>
    <physiologicalReaction direction="left-to-right" evidence="12">
        <dbReference type="Rhea" id="RHEA:64185"/>
    </physiologicalReaction>
</comment>
<comment type="catalytic activity">
    <reaction evidence="17">
        <text>N-(5Z,8Z,11Z,14Z)-eicosatetraenoyl-glycine + H2O = (5Z,8Z,11Z,14Z)-eicosatetraenoate + glycine</text>
        <dbReference type="Rhea" id="RHEA:64108"/>
        <dbReference type="ChEBI" id="CHEBI:15377"/>
        <dbReference type="ChEBI" id="CHEBI:32395"/>
        <dbReference type="ChEBI" id="CHEBI:57305"/>
        <dbReference type="ChEBI" id="CHEBI:59002"/>
    </reaction>
    <physiologicalReaction direction="left-to-right" evidence="17">
        <dbReference type="Rhea" id="RHEA:64109"/>
    </physiologicalReaction>
    <physiologicalReaction direction="right-to-left" evidence="17">
        <dbReference type="Rhea" id="RHEA:64110"/>
    </physiologicalReaction>
</comment>
<dbReference type="Pfam" id="PF01546">
    <property type="entry name" value="Peptidase_M20"/>
    <property type="match status" value="1"/>
</dbReference>
<evidence type="ECO:0000256" key="6">
    <source>
        <dbReference type="ARBA" id="ARBA00022833"/>
    </source>
</evidence>
<protein>
    <submittedName>
        <fullName evidence="29">M20_dimer domain-containing protein</fullName>
    </submittedName>
</protein>
<evidence type="ECO:0000256" key="22">
    <source>
        <dbReference type="ARBA" id="ARBA00048827"/>
    </source>
</evidence>
<dbReference type="InterPro" id="IPR011650">
    <property type="entry name" value="Peptidase_M20_dimer"/>
</dbReference>
<evidence type="ECO:0000256" key="24">
    <source>
        <dbReference type="ARBA" id="ARBA00048879"/>
    </source>
</evidence>
<proteinExistence type="inferred from homology"/>
<evidence type="ECO:0000256" key="9">
    <source>
        <dbReference type="ARBA" id="ARBA00047450"/>
    </source>
</evidence>
<dbReference type="GO" id="GO:0005576">
    <property type="term" value="C:extracellular region"/>
    <property type="evidence" value="ECO:0007669"/>
    <property type="project" value="UniProtKB-ARBA"/>
</dbReference>
<dbReference type="AlphaFoldDB" id="A0A1I8IQ25"/>
<dbReference type="Pfam" id="PF07687">
    <property type="entry name" value="M20_dimer"/>
    <property type="match status" value="1"/>
</dbReference>
<comment type="catalytic activity">
    <reaction evidence="18">
        <text>an N-acyl-L-amino acid + H2O = an L-alpha-amino acid + a carboxylate</text>
        <dbReference type="Rhea" id="RHEA:15565"/>
        <dbReference type="ChEBI" id="CHEBI:15377"/>
        <dbReference type="ChEBI" id="CHEBI:29067"/>
        <dbReference type="ChEBI" id="CHEBI:59869"/>
        <dbReference type="ChEBI" id="CHEBI:59874"/>
        <dbReference type="EC" id="3.5.1.14"/>
    </reaction>
    <physiologicalReaction direction="left-to-right" evidence="18">
        <dbReference type="Rhea" id="RHEA:15566"/>
    </physiologicalReaction>
    <physiologicalReaction direction="right-to-left" evidence="18">
        <dbReference type="Rhea" id="RHEA:15567"/>
    </physiologicalReaction>
</comment>